<dbReference type="FunFam" id="3.30.70.330:FF:000391">
    <property type="entry name" value="Putative RNA binding protein"/>
    <property type="match status" value="1"/>
</dbReference>
<proteinExistence type="predicted"/>
<evidence type="ECO:0000256" key="3">
    <source>
        <dbReference type="SAM" id="MobiDB-lite"/>
    </source>
</evidence>
<dbReference type="InterPro" id="IPR012677">
    <property type="entry name" value="Nucleotide-bd_a/b_plait_sf"/>
</dbReference>
<dbReference type="PANTHER" id="PTHR23003">
    <property type="entry name" value="RNA RECOGNITION MOTIF RRM DOMAIN CONTAINING PROTEIN"/>
    <property type="match status" value="1"/>
</dbReference>
<dbReference type="PANTHER" id="PTHR23003:SF60">
    <property type="entry name" value="RNA BINDING PROTEIN (AFU_ORTHOLOGUE AFUA_1G02950)"/>
    <property type="match status" value="1"/>
</dbReference>
<gene>
    <name evidence="5" type="ORF">BDV38DRAFT_279640</name>
</gene>
<dbReference type="CDD" id="cd00590">
    <property type="entry name" value="RRM_SF"/>
    <property type="match status" value="1"/>
</dbReference>
<dbReference type="Pfam" id="PF00076">
    <property type="entry name" value="RRM_1"/>
    <property type="match status" value="1"/>
</dbReference>
<keyword evidence="1 2" id="KW-0694">RNA-binding</keyword>
<organism evidence="5 6">
    <name type="scientific">Aspergillus pseudotamarii</name>
    <dbReference type="NCBI Taxonomy" id="132259"/>
    <lineage>
        <taxon>Eukaryota</taxon>
        <taxon>Fungi</taxon>
        <taxon>Dikarya</taxon>
        <taxon>Ascomycota</taxon>
        <taxon>Pezizomycotina</taxon>
        <taxon>Eurotiomycetes</taxon>
        <taxon>Eurotiomycetidae</taxon>
        <taxon>Eurotiales</taxon>
        <taxon>Aspergillaceae</taxon>
        <taxon>Aspergillus</taxon>
        <taxon>Aspergillus subgen. Circumdati</taxon>
    </lineage>
</organism>
<dbReference type="SUPFAM" id="SSF54928">
    <property type="entry name" value="RNA-binding domain, RBD"/>
    <property type="match status" value="2"/>
</dbReference>
<dbReference type="OrthoDB" id="1049195at2759"/>
<sequence length="418" mass="45780">MPHPQKGKSRSRGSDEEFVLFLQGIPAHCRWQELKDLVRQTALHIRQAVVYDDHHGFPTGLGQIIVKNEEEAWRTYHRLSTNGWEGQSLVVTLARTSSPTRPIAGPTKSPHCVIPSDYVAGYSTPPRVSRNMAVPPSPISPEPMIAGTSPTYPPPEYGHAPVMGLPHQSFFPIYPDPLSQSMPGIPPSPALQPPFCDPLTFTVYPPYPVSPIPAFQDASHRTNLHKPTYSYSYSYTPTPIPVYAPHSQSNGNNPRSPPRRTVFIQNLSPRTTQSDLHSHLQDIGSIESCEVPLDPTTARCKGFARITFRTADEAKRAVASYNNSIFLNAKIRVKIDRPVPYAASYAASYALTPPSTMPVSGVSAPPPTTYAPEHIITTPTTDESPKPEPTTEEASQTKCRPGPLVVNGSGIGRKEITT</sequence>
<protein>
    <recommendedName>
        <fullName evidence="4">RRM domain-containing protein</fullName>
    </recommendedName>
</protein>
<keyword evidence="6" id="KW-1185">Reference proteome</keyword>
<dbReference type="GO" id="GO:0005634">
    <property type="term" value="C:nucleus"/>
    <property type="evidence" value="ECO:0007669"/>
    <property type="project" value="TreeGrafter"/>
</dbReference>
<dbReference type="InterPro" id="IPR050374">
    <property type="entry name" value="RRT5_SRSF_SR"/>
</dbReference>
<evidence type="ECO:0000313" key="6">
    <source>
        <dbReference type="Proteomes" id="UP000325672"/>
    </source>
</evidence>
<dbReference type="PROSITE" id="PS50102">
    <property type="entry name" value="RRM"/>
    <property type="match status" value="1"/>
</dbReference>
<dbReference type="InterPro" id="IPR035979">
    <property type="entry name" value="RBD_domain_sf"/>
</dbReference>
<name>A0A5N6T2Y2_ASPPS</name>
<feature type="domain" description="RRM" evidence="4">
    <location>
        <begin position="260"/>
        <end position="338"/>
    </location>
</feature>
<evidence type="ECO:0000256" key="1">
    <source>
        <dbReference type="ARBA" id="ARBA00022884"/>
    </source>
</evidence>
<feature type="region of interest" description="Disordered" evidence="3">
    <location>
        <begin position="376"/>
        <end position="418"/>
    </location>
</feature>
<evidence type="ECO:0000256" key="2">
    <source>
        <dbReference type="PROSITE-ProRule" id="PRU00176"/>
    </source>
</evidence>
<dbReference type="InterPro" id="IPR000504">
    <property type="entry name" value="RRM_dom"/>
</dbReference>
<dbReference type="AlphaFoldDB" id="A0A5N6T2Y2"/>
<dbReference type="Proteomes" id="UP000325672">
    <property type="component" value="Unassembled WGS sequence"/>
</dbReference>
<reference evidence="5 6" key="1">
    <citation type="submission" date="2019-04" db="EMBL/GenBank/DDBJ databases">
        <title>Friends and foes A comparative genomics study of 23 Aspergillus species from section Flavi.</title>
        <authorList>
            <consortium name="DOE Joint Genome Institute"/>
            <person name="Kjaerbolling I."/>
            <person name="Vesth T."/>
            <person name="Frisvad J.C."/>
            <person name="Nybo J.L."/>
            <person name="Theobald S."/>
            <person name="Kildgaard S."/>
            <person name="Isbrandt T."/>
            <person name="Kuo A."/>
            <person name="Sato A."/>
            <person name="Lyhne E.K."/>
            <person name="Kogle M.E."/>
            <person name="Wiebenga A."/>
            <person name="Kun R.S."/>
            <person name="Lubbers R.J."/>
            <person name="Makela M.R."/>
            <person name="Barry K."/>
            <person name="Chovatia M."/>
            <person name="Clum A."/>
            <person name="Daum C."/>
            <person name="Haridas S."/>
            <person name="He G."/>
            <person name="LaButti K."/>
            <person name="Lipzen A."/>
            <person name="Mondo S."/>
            <person name="Riley R."/>
            <person name="Salamov A."/>
            <person name="Simmons B.A."/>
            <person name="Magnuson J.K."/>
            <person name="Henrissat B."/>
            <person name="Mortensen U.H."/>
            <person name="Larsen T.O."/>
            <person name="Devries R.P."/>
            <person name="Grigoriev I.V."/>
            <person name="Machida M."/>
            <person name="Baker S.E."/>
            <person name="Andersen M.R."/>
        </authorList>
    </citation>
    <scope>NUCLEOTIDE SEQUENCE [LARGE SCALE GENOMIC DNA]</scope>
    <source>
        <strain evidence="5 6">CBS 117625</strain>
    </source>
</reference>
<dbReference type="GO" id="GO:0003729">
    <property type="term" value="F:mRNA binding"/>
    <property type="evidence" value="ECO:0007669"/>
    <property type="project" value="TreeGrafter"/>
</dbReference>
<dbReference type="Gene3D" id="3.30.70.330">
    <property type="match status" value="2"/>
</dbReference>
<accession>A0A5N6T2Y2</accession>
<evidence type="ECO:0000259" key="4">
    <source>
        <dbReference type="PROSITE" id="PS50102"/>
    </source>
</evidence>
<dbReference type="GeneID" id="43643282"/>
<evidence type="ECO:0000313" key="5">
    <source>
        <dbReference type="EMBL" id="KAE8140662.1"/>
    </source>
</evidence>
<dbReference type="GO" id="GO:1990904">
    <property type="term" value="C:ribonucleoprotein complex"/>
    <property type="evidence" value="ECO:0007669"/>
    <property type="project" value="TreeGrafter"/>
</dbReference>
<dbReference type="RefSeq" id="XP_031916725.1">
    <property type="nucleotide sequence ID" value="XM_032059072.1"/>
</dbReference>
<dbReference type="SMART" id="SM00360">
    <property type="entry name" value="RRM"/>
    <property type="match status" value="2"/>
</dbReference>
<dbReference type="EMBL" id="ML743560">
    <property type="protein sequence ID" value="KAE8140662.1"/>
    <property type="molecule type" value="Genomic_DNA"/>
</dbReference>
<dbReference type="GO" id="GO:0005737">
    <property type="term" value="C:cytoplasm"/>
    <property type="evidence" value="ECO:0007669"/>
    <property type="project" value="TreeGrafter"/>
</dbReference>